<proteinExistence type="predicted"/>
<keyword evidence="2" id="KW-1185">Reference proteome</keyword>
<dbReference type="PANTHER" id="PTHR48200:SF1">
    <property type="entry name" value="AMINOTRANSFERASE-LIKE PLANT MOBILE DOMAIN-CONTAINING PROTEIN"/>
    <property type="match status" value="1"/>
</dbReference>
<protein>
    <submittedName>
        <fullName evidence="1">Uncharacterized protein</fullName>
    </submittedName>
</protein>
<evidence type="ECO:0000313" key="2">
    <source>
        <dbReference type="Proteomes" id="UP000593574"/>
    </source>
</evidence>
<dbReference type="EMBL" id="JABEZV010447791">
    <property type="protein sequence ID" value="MBA0730863.1"/>
    <property type="molecule type" value="Genomic_DNA"/>
</dbReference>
<name>A0A7J9B3Q3_9ROSI</name>
<comment type="caution">
    <text evidence="1">The sequence shown here is derived from an EMBL/GenBank/DDBJ whole genome shotgun (WGS) entry which is preliminary data.</text>
</comment>
<sequence length="125" mass="14873">MKDGWRSFKISKMKMLNGKLIGWCLMRFCIDVGTSTGSLYLEFRELSDIPLCSGNNYRRKIREMSNAWKQIQRMKRFTVVAMKNPEYYEWCSKRVNDNIPEPNHKNSQLIEEHLRVVPSKLEIIK</sequence>
<accession>A0A7J9B3Q3</accession>
<gene>
    <name evidence="1" type="ORF">Golax_025778</name>
</gene>
<dbReference type="Proteomes" id="UP000593574">
    <property type="component" value="Unassembled WGS sequence"/>
</dbReference>
<dbReference type="AlphaFoldDB" id="A0A7J9B3Q3"/>
<evidence type="ECO:0000313" key="1">
    <source>
        <dbReference type="EMBL" id="MBA0730863.1"/>
    </source>
</evidence>
<reference evidence="1 2" key="1">
    <citation type="journal article" date="2019" name="Genome Biol. Evol.">
        <title>Insights into the evolution of the New World diploid cottons (Gossypium, subgenus Houzingenia) based on genome sequencing.</title>
        <authorList>
            <person name="Grover C.E."/>
            <person name="Arick M.A. 2nd"/>
            <person name="Thrash A."/>
            <person name="Conover J.L."/>
            <person name="Sanders W.S."/>
            <person name="Peterson D.G."/>
            <person name="Frelichowski J.E."/>
            <person name="Scheffler J.A."/>
            <person name="Scheffler B.E."/>
            <person name="Wendel J.F."/>
        </authorList>
    </citation>
    <scope>NUCLEOTIDE SEQUENCE [LARGE SCALE GENOMIC DNA]</scope>
    <source>
        <strain evidence="1">4</strain>
        <tissue evidence="1">Leaf</tissue>
    </source>
</reference>
<organism evidence="1 2">
    <name type="scientific">Gossypium laxum</name>
    <dbReference type="NCBI Taxonomy" id="34288"/>
    <lineage>
        <taxon>Eukaryota</taxon>
        <taxon>Viridiplantae</taxon>
        <taxon>Streptophyta</taxon>
        <taxon>Embryophyta</taxon>
        <taxon>Tracheophyta</taxon>
        <taxon>Spermatophyta</taxon>
        <taxon>Magnoliopsida</taxon>
        <taxon>eudicotyledons</taxon>
        <taxon>Gunneridae</taxon>
        <taxon>Pentapetalae</taxon>
        <taxon>rosids</taxon>
        <taxon>malvids</taxon>
        <taxon>Malvales</taxon>
        <taxon>Malvaceae</taxon>
        <taxon>Malvoideae</taxon>
        <taxon>Gossypium</taxon>
    </lineage>
</organism>
<dbReference type="PANTHER" id="PTHR48200">
    <property type="entry name" value="PROTEIN, PUTATIVE-RELATED"/>
    <property type="match status" value="1"/>
</dbReference>